<dbReference type="RefSeq" id="WP_337704428.1">
    <property type="nucleotide sequence ID" value="NZ_JBBEGM010000007.1"/>
</dbReference>
<name>A0ABU8M7P0_9PSEU</name>
<keyword evidence="4" id="KW-1185">Reference proteome</keyword>
<accession>A0ABU8M7P0</accession>
<proteinExistence type="predicted"/>
<evidence type="ECO:0000256" key="1">
    <source>
        <dbReference type="SAM" id="MobiDB-lite"/>
    </source>
</evidence>
<feature type="compositionally biased region" description="Low complexity" evidence="1">
    <location>
        <begin position="10"/>
        <end position="21"/>
    </location>
</feature>
<keyword evidence="2" id="KW-0472">Membrane</keyword>
<evidence type="ECO:0000313" key="4">
    <source>
        <dbReference type="Proteomes" id="UP001369736"/>
    </source>
</evidence>
<feature type="transmembrane region" description="Helical" evidence="2">
    <location>
        <begin position="67"/>
        <end position="87"/>
    </location>
</feature>
<feature type="region of interest" description="Disordered" evidence="1">
    <location>
        <begin position="1"/>
        <end position="23"/>
    </location>
</feature>
<feature type="transmembrane region" description="Helical" evidence="2">
    <location>
        <begin position="33"/>
        <end position="55"/>
    </location>
</feature>
<evidence type="ECO:0000256" key="2">
    <source>
        <dbReference type="SAM" id="Phobius"/>
    </source>
</evidence>
<feature type="transmembrane region" description="Helical" evidence="2">
    <location>
        <begin position="99"/>
        <end position="123"/>
    </location>
</feature>
<organism evidence="3 4">
    <name type="scientific">Actinomycetospora flava</name>
    <dbReference type="NCBI Taxonomy" id="3129232"/>
    <lineage>
        <taxon>Bacteria</taxon>
        <taxon>Bacillati</taxon>
        <taxon>Actinomycetota</taxon>
        <taxon>Actinomycetes</taxon>
        <taxon>Pseudonocardiales</taxon>
        <taxon>Pseudonocardiaceae</taxon>
        <taxon>Actinomycetospora</taxon>
    </lineage>
</organism>
<gene>
    <name evidence="3" type="ORF">WCD58_18000</name>
</gene>
<comment type="caution">
    <text evidence="3">The sequence shown here is derived from an EMBL/GenBank/DDBJ whole genome shotgun (WGS) entry which is preliminary data.</text>
</comment>
<sequence length="126" mass="13313">MSNSTMNAEPTGPGTRSGSPPLVHRARSPITRLINGLGTAAGAIGVVGSILLAAQWGATGYDGLNGLSFWALVAFFGGLISLMKFVGWVDDWEEDFTPIVGTFVVLYALAGVFFMVTLANVIWDFT</sequence>
<keyword evidence="2" id="KW-0812">Transmembrane</keyword>
<dbReference type="Proteomes" id="UP001369736">
    <property type="component" value="Unassembled WGS sequence"/>
</dbReference>
<reference evidence="3 4" key="1">
    <citation type="submission" date="2024-03" db="EMBL/GenBank/DDBJ databases">
        <title>Actinomycetospora sp. OC33-EN07, a novel actinomycete isolated from wild orchid (Aerides multiflora).</title>
        <authorList>
            <person name="Suriyachadkun C."/>
        </authorList>
    </citation>
    <scope>NUCLEOTIDE SEQUENCE [LARGE SCALE GENOMIC DNA]</scope>
    <source>
        <strain evidence="3 4">OC33-EN07</strain>
    </source>
</reference>
<evidence type="ECO:0000313" key="3">
    <source>
        <dbReference type="EMBL" id="MEJ2863067.1"/>
    </source>
</evidence>
<dbReference type="EMBL" id="JBBEGM010000007">
    <property type="protein sequence ID" value="MEJ2863067.1"/>
    <property type="molecule type" value="Genomic_DNA"/>
</dbReference>
<keyword evidence="2" id="KW-1133">Transmembrane helix</keyword>
<protein>
    <submittedName>
        <fullName evidence="3">Uncharacterized protein</fullName>
    </submittedName>
</protein>